<dbReference type="Proteomes" id="UP000002149">
    <property type="component" value="Chromosome 12"/>
</dbReference>
<dbReference type="OrthoDB" id="2565097at2759"/>
<dbReference type="SUPFAM" id="SSF50978">
    <property type="entry name" value="WD40 repeat-like"/>
    <property type="match status" value="1"/>
</dbReference>
<dbReference type="InterPro" id="IPR036322">
    <property type="entry name" value="WD40_repeat_dom_sf"/>
</dbReference>
<dbReference type="HOGENOM" id="CLU_1081903_0_0_1"/>
<evidence type="ECO:0000256" key="1">
    <source>
        <dbReference type="SAM" id="MobiDB-lite"/>
    </source>
</evidence>
<dbReference type="STRING" id="214684.Q5K8H6"/>
<feature type="compositionally biased region" description="Basic and acidic residues" evidence="1">
    <location>
        <begin position="422"/>
        <end position="437"/>
    </location>
</feature>
<keyword evidence="3" id="KW-1185">Reference proteome</keyword>
<dbReference type="InParanoid" id="Q5K8H6"/>
<accession>Q5K8H6</accession>
<evidence type="ECO:0000313" key="3">
    <source>
        <dbReference type="Proteomes" id="UP000002149"/>
    </source>
</evidence>
<feature type="compositionally biased region" description="Basic and acidic residues" evidence="1">
    <location>
        <begin position="394"/>
        <end position="406"/>
    </location>
</feature>
<evidence type="ECO:0000313" key="2">
    <source>
        <dbReference type="EMBL" id="AAW46583.2"/>
    </source>
</evidence>
<dbReference type="AlphaFoldDB" id="Q5K8H6"/>
<dbReference type="InterPro" id="IPR015943">
    <property type="entry name" value="WD40/YVTN_repeat-like_dom_sf"/>
</dbReference>
<dbReference type="GeneID" id="3254927"/>
<sequence>MSSITLLGTHASSLSLSTLSKPFSSHLAPTSVTLPLPSRFPKNSNPAVAVSPSGHIFLYNSESSFVWEYDSKGRRISEITLGKGEKVRRVACWEDRVVLSIGKKVRVMVKECEGKVGKWHCSKELEGPRSNVSALCTDGNLLAVGSEAGELVVFEINTGSMVSLPLNEDFSGPISSSITFSPSLPNTLIVPSSTTPTLLRITFPVPLDASSPQFQFIRPFTPSIDAPIANVAFSPVTITSSGEKKGGLCGLVADGEVVLVGLDREKPGLGKKVEFGCKVDALGFLDGASLAARKGSGSLLIKDLRALDKAPVEMGLKDPILNAQVMPAGPRVPRPRVSVASTTSTSHRSTLGEVNNNLPAHQDIHDVKGKGKAPLRPTNEEGPQLRTVSTSAVEDSKRTGRREERKARRSISGPMSTANQPVERRVRHSDMGSKPRMIEAIQEEEPEQSENAAGPSSSRQGQPSSSSSQPEPQEDRYKEEPSIDLTWALRPSAPRTQLPTMPIEKDMTDKEKIAELRREIGNLQLDILRMGRTFRNEIRQAVQPLAEEIRRNKEIIEEQRLEIARLRAPR</sequence>
<organism evidence="2 3">
    <name type="scientific">Cryptococcus deneoformans (strain JEC21 / ATCC MYA-565)</name>
    <name type="common">Cryptococcus neoformans var. neoformans serotype D</name>
    <dbReference type="NCBI Taxonomy" id="214684"/>
    <lineage>
        <taxon>Eukaryota</taxon>
        <taxon>Fungi</taxon>
        <taxon>Dikarya</taxon>
        <taxon>Basidiomycota</taxon>
        <taxon>Agaricomycotina</taxon>
        <taxon>Tremellomycetes</taxon>
        <taxon>Tremellales</taxon>
        <taxon>Cryptococcaceae</taxon>
        <taxon>Cryptococcus</taxon>
        <taxon>Cryptococcus neoformans species complex</taxon>
    </lineage>
</organism>
<dbReference type="RefSeq" id="XP_024513868.1">
    <property type="nucleotide sequence ID" value="XM_024658199.1"/>
</dbReference>
<feature type="region of interest" description="Disordered" evidence="1">
    <location>
        <begin position="326"/>
        <end position="483"/>
    </location>
</feature>
<dbReference type="VEuPathDB" id="FungiDB:CNL05650"/>
<protein>
    <submittedName>
        <fullName evidence="2">Expressed protein</fullName>
    </submittedName>
</protein>
<dbReference type="PaxDb" id="214684-Q5K8H6"/>
<dbReference type="Gene3D" id="2.130.10.10">
    <property type="entry name" value="YVTN repeat-like/Quinoprotein amine dehydrogenase"/>
    <property type="match status" value="1"/>
</dbReference>
<dbReference type="eggNOG" id="ENOG502SY45">
    <property type="taxonomic scope" value="Eukaryota"/>
</dbReference>
<feature type="compositionally biased region" description="Polar residues" evidence="1">
    <location>
        <begin position="339"/>
        <end position="359"/>
    </location>
</feature>
<gene>
    <name evidence="2" type="ordered locus">CNL05650</name>
</gene>
<dbReference type="EMBL" id="AE017352">
    <property type="protein sequence ID" value="AAW46583.2"/>
    <property type="molecule type" value="Genomic_DNA"/>
</dbReference>
<proteinExistence type="predicted"/>
<reference evidence="2 3" key="1">
    <citation type="journal article" date="2005" name="Science">
        <title>The genome of the basidiomycetous yeast and human pathogen Cryptococcus neoformans.</title>
        <authorList>
            <person name="Loftus B.J."/>
            <person name="Fung E."/>
            <person name="Roncaglia P."/>
            <person name="Rowley D."/>
            <person name="Amedeo P."/>
            <person name="Bruno D."/>
            <person name="Vamathevan J."/>
            <person name="Miranda M."/>
            <person name="Anderson I.J."/>
            <person name="Fraser J.A."/>
            <person name="Allen J.E."/>
            <person name="Bosdet I.E."/>
            <person name="Brent M.R."/>
            <person name="Chiu R."/>
            <person name="Doering T.L."/>
            <person name="Donlin M.J."/>
            <person name="D'Souza C.A."/>
            <person name="Fox D.S."/>
            <person name="Grinberg V."/>
            <person name="Fu J."/>
            <person name="Fukushima M."/>
            <person name="Haas B.J."/>
            <person name="Huang J.C."/>
            <person name="Janbon G."/>
            <person name="Jones S.J."/>
            <person name="Koo H.L."/>
            <person name="Krzywinski M.I."/>
            <person name="Kwon-Chung J.K."/>
            <person name="Lengeler K.B."/>
            <person name="Maiti R."/>
            <person name="Marra M.A."/>
            <person name="Marra R.E."/>
            <person name="Mathewson C.A."/>
            <person name="Mitchell T.G."/>
            <person name="Pertea M."/>
            <person name="Riggs F.R."/>
            <person name="Salzberg S.L."/>
            <person name="Schein J.E."/>
            <person name="Shvartsbeyn A."/>
            <person name="Shin H."/>
            <person name="Shumway M."/>
            <person name="Specht C.A."/>
            <person name="Suh B.B."/>
            <person name="Tenney A."/>
            <person name="Utterback T.R."/>
            <person name="Wickes B.L."/>
            <person name="Wortman J.R."/>
            <person name="Wye N.H."/>
            <person name="Kronstad J.W."/>
            <person name="Lodge J.K."/>
            <person name="Heitman J."/>
            <person name="Davis R.W."/>
            <person name="Fraser C.M."/>
            <person name="Hyman R.W."/>
        </authorList>
    </citation>
    <scope>NUCLEOTIDE SEQUENCE [LARGE SCALE GENOMIC DNA]</scope>
    <source>
        <strain evidence="3">JEC21 / ATCC MYA-565</strain>
    </source>
</reference>
<feature type="compositionally biased region" description="Low complexity" evidence="1">
    <location>
        <begin position="449"/>
        <end position="471"/>
    </location>
</feature>
<name>Q5K8H6_CRYD1</name>
<dbReference type="KEGG" id="cne:CNL05650"/>